<reference evidence="1 2" key="1">
    <citation type="submission" date="2020-04" db="EMBL/GenBank/DDBJ databases">
        <title>Rhizobium sp. S-51 isolated from soil.</title>
        <authorList>
            <person name="Dahal R.H."/>
        </authorList>
    </citation>
    <scope>NUCLEOTIDE SEQUENCE [LARGE SCALE GENOMIC DNA]</scope>
    <source>
        <strain evidence="1 2">S-51</strain>
    </source>
</reference>
<protein>
    <submittedName>
        <fullName evidence="1">Uncharacterized protein</fullName>
    </submittedName>
</protein>
<dbReference type="RefSeq" id="WP_169595588.1">
    <property type="nucleotide sequence ID" value="NZ_JABBGK010000011.1"/>
</dbReference>
<comment type="caution">
    <text evidence="1">The sequence shown here is derived from an EMBL/GenBank/DDBJ whole genome shotgun (WGS) entry which is preliminary data.</text>
</comment>
<dbReference type="AlphaFoldDB" id="A0A7Y0B0P4"/>
<evidence type="ECO:0000313" key="2">
    <source>
        <dbReference type="Proteomes" id="UP000541470"/>
    </source>
</evidence>
<organism evidence="1 2">
    <name type="scientific">Rhizobium terricola</name>
    <dbReference type="NCBI Taxonomy" id="2728849"/>
    <lineage>
        <taxon>Bacteria</taxon>
        <taxon>Pseudomonadati</taxon>
        <taxon>Pseudomonadota</taxon>
        <taxon>Alphaproteobacteria</taxon>
        <taxon>Hyphomicrobiales</taxon>
        <taxon>Rhizobiaceae</taxon>
        <taxon>Rhizobium/Agrobacterium group</taxon>
        <taxon>Rhizobium</taxon>
    </lineage>
</organism>
<dbReference type="EMBL" id="JABBGK010000011">
    <property type="protein sequence ID" value="NML77016.1"/>
    <property type="molecule type" value="Genomic_DNA"/>
</dbReference>
<dbReference type="Proteomes" id="UP000541470">
    <property type="component" value="Unassembled WGS sequence"/>
</dbReference>
<sequence>MDEIPIPQKIELAETLKSLRQFHPFYRKSIDKLFWYTDPILVRFGETGPCSGIDAAALRLRVDRSNCNEAGYWLPHPDLRPHIVKQANAEIGRLNVAASPEDANPNFSRFHSRFDASLAQCEINDTVRLCSLDGETITIAKATYLDQIGTNITADREIELPISARLNEDTRSPFEGKTCRQMDTEADGRLKPLSRCVQANTIGVATVALDANNKIIARYRNFNRQKLRPDDVQVRLGAMNKGWHCFSSGVLEWSDIETAAEQQSTELFCANLTEAMRREIWYETGFPRDSREYSIVPYAFVRELKRPGKPQFFFVTKFHNLTAEEICDRIDRHYDEGIVREAGEYSRLEEDLGRKFLRMMSRKRQPSSGFWIIEPDDPGRLSQKRLADLSVEGHNNETFTYELYGALFILSGLDISEIFGGPS</sequence>
<gene>
    <name evidence="1" type="ORF">HHL25_23025</name>
</gene>
<accession>A0A7Y0B0P4</accession>
<evidence type="ECO:0000313" key="1">
    <source>
        <dbReference type="EMBL" id="NML77016.1"/>
    </source>
</evidence>
<proteinExistence type="predicted"/>
<keyword evidence="2" id="KW-1185">Reference proteome</keyword>
<name>A0A7Y0B0P4_9HYPH</name>